<reference evidence="2 3" key="1">
    <citation type="journal article" date="2012" name="J. Bacteriol.">
        <title>Genome sequence of the highly efficient arsenite-oxidizing bacterium Achromobacter arsenitoxydans SY8.</title>
        <authorList>
            <person name="Li X."/>
            <person name="Hu Y."/>
            <person name="Gong J."/>
            <person name="Lin Y."/>
            <person name="Johnstone L."/>
            <person name="Rensing C."/>
            <person name="Wang G."/>
        </authorList>
    </citation>
    <scope>NUCLEOTIDE SEQUENCE [LARGE SCALE GENOMIC DNA]</scope>
    <source>
        <strain evidence="2 3">SY8</strain>
    </source>
</reference>
<feature type="transmembrane region" description="Helical" evidence="1">
    <location>
        <begin position="246"/>
        <end position="264"/>
    </location>
</feature>
<feature type="non-terminal residue" evidence="2">
    <location>
        <position position="1"/>
    </location>
</feature>
<dbReference type="EMBL" id="AGUF01000076">
    <property type="protein sequence ID" value="EHK63556.1"/>
    <property type="molecule type" value="Genomic_DNA"/>
</dbReference>
<keyword evidence="3" id="KW-1185">Reference proteome</keyword>
<sequence length="512" mass="53898">YMTQVVVTMKLGEYYTLMCKQITEDRNKLVAAIEQATGKAHRQVRSVLTGGVLSLALSDPKLAEQAVDVVLWVEGTASDLRQRFGNLAQDAGAVIGDATHRAGVALGELRVLAGTLEPGARKALAGLQLSAFQAAELAQSSLRGARSAASIARGALGSAELLLAVGATYLLSQSLRTTIDTVDQTLGAKHEEAVLALYSASIGVLGGSIEVVGLTMKGGATKAKAILRLPASGVGAVTTLADAGKVMARFGAVIGALSGLFDALASVKAAKRAGIAGGESSRGWYYGAAASFATTAILSGVAAYTSSTAILSTSWILGPVGWAIVAGVTAYILWKLAEKAESSPVERWAYYSHFGKAEEEKFADANSALSALNGVVLGLDAHASFGFKQLKYQIALPRYDSSLSGYAWKLIVKRYSGEELLVSDTYQLTRVTSDAGYKPPKWLDYDPTTTAPTFRQRVVTGVGGGKTNFLIVDGDVELNFPHDIDEAKIIIEYLPSVHDPEMVATMEIVELK</sequence>
<keyword evidence="1" id="KW-0812">Transmembrane</keyword>
<dbReference type="Proteomes" id="UP000003113">
    <property type="component" value="Unassembled WGS sequence"/>
</dbReference>
<feature type="transmembrane region" description="Helical" evidence="1">
    <location>
        <begin position="284"/>
        <end position="304"/>
    </location>
</feature>
<evidence type="ECO:0000256" key="1">
    <source>
        <dbReference type="SAM" id="Phobius"/>
    </source>
</evidence>
<keyword evidence="1" id="KW-1133">Transmembrane helix</keyword>
<keyword evidence="1" id="KW-0472">Membrane</keyword>
<evidence type="ECO:0000313" key="2">
    <source>
        <dbReference type="EMBL" id="EHK63556.1"/>
    </source>
</evidence>
<protein>
    <submittedName>
        <fullName evidence="2">Uncharacterized protein</fullName>
    </submittedName>
</protein>
<dbReference type="PATRIC" id="fig|477184.5.peg.4829"/>
<evidence type="ECO:0000313" key="3">
    <source>
        <dbReference type="Proteomes" id="UP000003113"/>
    </source>
</evidence>
<organism evidence="2 3">
    <name type="scientific">Achromobacter arsenitoxydans SY8</name>
    <dbReference type="NCBI Taxonomy" id="477184"/>
    <lineage>
        <taxon>Bacteria</taxon>
        <taxon>Pseudomonadati</taxon>
        <taxon>Pseudomonadota</taxon>
        <taxon>Betaproteobacteria</taxon>
        <taxon>Burkholderiales</taxon>
        <taxon>Alcaligenaceae</taxon>
        <taxon>Achromobacter</taxon>
    </lineage>
</organism>
<accession>H0FDP5</accession>
<name>H0FDP5_9BURK</name>
<dbReference type="AlphaFoldDB" id="H0FDP5"/>
<proteinExistence type="predicted"/>
<gene>
    <name evidence="2" type="ORF">KYC_24527</name>
</gene>
<feature type="transmembrane region" description="Helical" evidence="1">
    <location>
        <begin position="316"/>
        <end position="334"/>
    </location>
</feature>
<dbReference type="RefSeq" id="WP_008167386.1">
    <property type="nucleotide sequence ID" value="NZ_AGUF01000076.1"/>
</dbReference>
<comment type="caution">
    <text evidence="2">The sequence shown here is derived from an EMBL/GenBank/DDBJ whole genome shotgun (WGS) entry which is preliminary data.</text>
</comment>